<proteinExistence type="predicted"/>
<comment type="caution">
    <text evidence="2">The sequence shown here is derived from an EMBL/GenBank/DDBJ whole genome shotgun (WGS) entry which is preliminary data.</text>
</comment>
<name>A0ABQ8KLB4_9APHY</name>
<evidence type="ECO:0000313" key="2">
    <source>
        <dbReference type="EMBL" id="KAH9839114.1"/>
    </source>
</evidence>
<dbReference type="RefSeq" id="XP_047780869.1">
    <property type="nucleotide sequence ID" value="XM_047918935.1"/>
</dbReference>
<keyword evidence="3" id="KW-1185">Reference proteome</keyword>
<evidence type="ECO:0000256" key="1">
    <source>
        <dbReference type="SAM" id="MobiDB-lite"/>
    </source>
</evidence>
<sequence length="279" mass="30630">MPSVRPQSRAEVSSSRVPRSCTFISPIAMNPNAPSFVPHARLRESVTPRARPLSISKPKAKPARPNGTATLYNPPETLLQPTIPRLNSATVEARQRLLQSLLSTRSESVTPRPTPPSALAHVPPTRPHLAPMATPAPEPPPTPFNEPPPALLALFSAIQDARATAPPSTPTPVPASSASSAQLLSALARVETRLSQMIAQRLEGEAQARRGTPVWEVHLFESSRWWKVHAELLRLSHDVYEDPSDEMRSVFERRLTWQLCMNMPGEAGEKTRSELEKST</sequence>
<dbReference type="Proteomes" id="UP000814176">
    <property type="component" value="Unassembled WGS sequence"/>
</dbReference>
<feature type="compositionally biased region" description="Pro residues" evidence="1">
    <location>
        <begin position="134"/>
        <end position="143"/>
    </location>
</feature>
<accession>A0ABQ8KLB4</accession>
<evidence type="ECO:0000313" key="3">
    <source>
        <dbReference type="Proteomes" id="UP000814176"/>
    </source>
</evidence>
<dbReference type="GeneID" id="71999667"/>
<organism evidence="2 3">
    <name type="scientific">Rhodofomes roseus</name>
    <dbReference type="NCBI Taxonomy" id="34475"/>
    <lineage>
        <taxon>Eukaryota</taxon>
        <taxon>Fungi</taxon>
        <taxon>Dikarya</taxon>
        <taxon>Basidiomycota</taxon>
        <taxon>Agaricomycotina</taxon>
        <taxon>Agaricomycetes</taxon>
        <taxon>Polyporales</taxon>
        <taxon>Rhodofomes</taxon>
    </lineage>
</organism>
<feature type="region of interest" description="Disordered" evidence="1">
    <location>
        <begin position="103"/>
        <end position="143"/>
    </location>
</feature>
<gene>
    <name evidence="2" type="ORF">C8Q71DRAFT_496735</name>
</gene>
<feature type="region of interest" description="Disordered" evidence="1">
    <location>
        <begin position="45"/>
        <end position="77"/>
    </location>
</feature>
<reference evidence="2 3" key="1">
    <citation type="journal article" date="2021" name="Environ. Microbiol.">
        <title>Gene family expansions and transcriptome signatures uncover fungal adaptations to wood decay.</title>
        <authorList>
            <person name="Hage H."/>
            <person name="Miyauchi S."/>
            <person name="Viragh M."/>
            <person name="Drula E."/>
            <person name="Min B."/>
            <person name="Chaduli D."/>
            <person name="Navarro D."/>
            <person name="Favel A."/>
            <person name="Norest M."/>
            <person name="Lesage-Meessen L."/>
            <person name="Balint B."/>
            <person name="Merenyi Z."/>
            <person name="de Eugenio L."/>
            <person name="Morin E."/>
            <person name="Martinez A.T."/>
            <person name="Baldrian P."/>
            <person name="Stursova M."/>
            <person name="Martinez M.J."/>
            <person name="Novotny C."/>
            <person name="Magnuson J.K."/>
            <person name="Spatafora J.W."/>
            <person name="Maurice S."/>
            <person name="Pangilinan J."/>
            <person name="Andreopoulos W."/>
            <person name="LaButti K."/>
            <person name="Hundley H."/>
            <person name="Na H."/>
            <person name="Kuo A."/>
            <person name="Barry K."/>
            <person name="Lipzen A."/>
            <person name="Henrissat B."/>
            <person name="Riley R."/>
            <person name="Ahrendt S."/>
            <person name="Nagy L.G."/>
            <person name="Grigoriev I.V."/>
            <person name="Martin F."/>
            <person name="Rosso M.N."/>
        </authorList>
    </citation>
    <scope>NUCLEOTIDE SEQUENCE [LARGE SCALE GENOMIC DNA]</scope>
    <source>
        <strain evidence="2 3">CIRM-BRFM 1785</strain>
    </source>
</reference>
<protein>
    <submittedName>
        <fullName evidence="2">Uncharacterized protein</fullName>
    </submittedName>
</protein>
<dbReference type="EMBL" id="JADCUA010000006">
    <property type="protein sequence ID" value="KAH9839114.1"/>
    <property type="molecule type" value="Genomic_DNA"/>
</dbReference>